<dbReference type="InterPro" id="IPR000515">
    <property type="entry name" value="MetI-like"/>
</dbReference>
<dbReference type="GO" id="GO:0005886">
    <property type="term" value="C:plasma membrane"/>
    <property type="evidence" value="ECO:0007669"/>
    <property type="project" value="UniProtKB-SubCell"/>
</dbReference>
<comment type="similarity">
    <text evidence="7">Belongs to the binding-protein-dependent transport system permease family.</text>
</comment>
<name>A0AAJ1ICR1_9SPIO</name>
<evidence type="ECO:0000256" key="1">
    <source>
        <dbReference type="ARBA" id="ARBA00004651"/>
    </source>
</evidence>
<dbReference type="GO" id="GO:0055085">
    <property type="term" value="P:transmembrane transport"/>
    <property type="evidence" value="ECO:0007669"/>
    <property type="project" value="InterPro"/>
</dbReference>
<feature type="transmembrane region" description="Helical" evidence="7">
    <location>
        <begin position="162"/>
        <end position="182"/>
    </location>
</feature>
<sequence length="363" mass="40879">MKKVKDKKHSPIVTIVLIIIVVAWTVPTLGVFITSWRDSRDIYSSGWWTVLPHKDTVKTEEFEMPRDLDMDQPIEIEGVTAEFQEWREGIEVEEGRTLRWYGNKRSRKVEVYEEKWIGFGANLTLQNYKDVLSAGTITYEDAQGNTITRQGNNFADAVLNSIAVSIPATIIPILIAAFAAYAFSWMEFPGRKPLFIMVVALLVVPLQIALIPILRDYTNWGLNGTYLGMWLAHTGFGLPLAVYLLYNYISNLPRDIFESAYLDGATPFVTFVRLVLPLSIPALASFAIFQFLWVWNDYLVALVFLGDKNRVVTAALAAMVGEKGQDWHVLTAGAFMSMIIPLAVFFGLQRFFVRGMMAGSVKG</sequence>
<reference evidence="9 10" key="1">
    <citation type="submission" date="2022-12" db="EMBL/GenBank/DDBJ databases">
        <title>Metagenome assembled genome from gulf of manar.</title>
        <authorList>
            <person name="Kohli P."/>
            <person name="Pk S."/>
            <person name="Venkata Ramana C."/>
            <person name="Sasikala C."/>
        </authorList>
    </citation>
    <scope>NUCLEOTIDE SEQUENCE [LARGE SCALE GENOMIC DNA]</scope>
    <source>
        <strain evidence="9">JB008</strain>
    </source>
</reference>
<keyword evidence="5 7" id="KW-1133">Transmembrane helix</keyword>
<evidence type="ECO:0000313" key="9">
    <source>
        <dbReference type="EMBL" id="MDC7226814.1"/>
    </source>
</evidence>
<dbReference type="AlphaFoldDB" id="A0AAJ1ICR1"/>
<accession>A0AAJ1ICR1</accession>
<evidence type="ECO:0000313" key="10">
    <source>
        <dbReference type="Proteomes" id="UP001221217"/>
    </source>
</evidence>
<feature type="transmembrane region" description="Helical" evidence="7">
    <location>
        <begin position="194"/>
        <end position="214"/>
    </location>
</feature>
<keyword evidence="6 7" id="KW-0472">Membrane</keyword>
<evidence type="ECO:0000256" key="3">
    <source>
        <dbReference type="ARBA" id="ARBA00022475"/>
    </source>
</evidence>
<organism evidence="9 10">
    <name type="scientific">Candidatus Thalassospirochaeta sargassi</name>
    <dbReference type="NCBI Taxonomy" id="3119039"/>
    <lineage>
        <taxon>Bacteria</taxon>
        <taxon>Pseudomonadati</taxon>
        <taxon>Spirochaetota</taxon>
        <taxon>Spirochaetia</taxon>
        <taxon>Spirochaetales</taxon>
        <taxon>Spirochaetaceae</taxon>
        <taxon>Candidatus Thalassospirochaeta</taxon>
    </lineage>
</organism>
<dbReference type="SUPFAM" id="SSF161098">
    <property type="entry name" value="MetI-like"/>
    <property type="match status" value="1"/>
</dbReference>
<feature type="transmembrane region" description="Helical" evidence="7">
    <location>
        <begin position="270"/>
        <end position="295"/>
    </location>
</feature>
<feature type="transmembrane region" description="Helical" evidence="7">
    <location>
        <begin position="226"/>
        <end position="249"/>
    </location>
</feature>
<dbReference type="PANTHER" id="PTHR43744">
    <property type="entry name" value="ABC TRANSPORTER PERMEASE PROTEIN MG189-RELATED-RELATED"/>
    <property type="match status" value="1"/>
</dbReference>
<evidence type="ECO:0000256" key="5">
    <source>
        <dbReference type="ARBA" id="ARBA00022989"/>
    </source>
</evidence>
<evidence type="ECO:0000256" key="7">
    <source>
        <dbReference type="RuleBase" id="RU363032"/>
    </source>
</evidence>
<dbReference type="Proteomes" id="UP001221217">
    <property type="component" value="Unassembled WGS sequence"/>
</dbReference>
<evidence type="ECO:0000256" key="4">
    <source>
        <dbReference type="ARBA" id="ARBA00022692"/>
    </source>
</evidence>
<dbReference type="Gene3D" id="1.10.3720.10">
    <property type="entry name" value="MetI-like"/>
    <property type="match status" value="1"/>
</dbReference>
<evidence type="ECO:0000256" key="2">
    <source>
        <dbReference type="ARBA" id="ARBA00022448"/>
    </source>
</evidence>
<dbReference type="InterPro" id="IPR035906">
    <property type="entry name" value="MetI-like_sf"/>
</dbReference>
<gene>
    <name evidence="9" type="ORF">PQJ61_08610</name>
</gene>
<dbReference type="Pfam" id="PF00528">
    <property type="entry name" value="BPD_transp_1"/>
    <property type="match status" value="1"/>
</dbReference>
<evidence type="ECO:0000256" key="6">
    <source>
        <dbReference type="ARBA" id="ARBA00023136"/>
    </source>
</evidence>
<comment type="caution">
    <text evidence="9">The sequence shown here is derived from an EMBL/GenBank/DDBJ whole genome shotgun (WGS) entry which is preliminary data.</text>
</comment>
<feature type="domain" description="ABC transmembrane type-1" evidence="8">
    <location>
        <begin position="158"/>
        <end position="348"/>
    </location>
</feature>
<dbReference type="EMBL" id="JAQQAL010000017">
    <property type="protein sequence ID" value="MDC7226814.1"/>
    <property type="molecule type" value="Genomic_DNA"/>
</dbReference>
<protein>
    <submittedName>
        <fullName evidence="9">Carbohydrate ABC transporter permease</fullName>
    </submittedName>
</protein>
<comment type="subcellular location">
    <subcellularLocation>
        <location evidence="1 7">Cell membrane</location>
        <topology evidence="1 7">Multi-pass membrane protein</topology>
    </subcellularLocation>
</comment>
<dbReference type="CDD" id="cd06261">
    <property type="entry name" value="TM_PBP2"/>
    <property type="match status" value="1"/>
</dbReference>
<proteinExistence type="inferred from homology"/>
<evidence type="ECO:0000259" key="8">
    <source>
        <dbReference type="PROSITE" id="PS50928"/>
    </source>
</evidence>
<keyword evidence="2 7" id="KW-0813">Transport</keyword>
<keyword evidence="4 7" id="KW-0812">Transmembrane</keyword>
<feature type="transmembrane region" description="Helical" evidence="7">
    <location>
        <begin position="327"/>
        <end position="348"/>
    </location>
</feature>
<dbReference type="PANTHER" id="PTHR43744:SF4">
    <property type="entry name" value="OSMOPROTECTIVE COMPOUNDS UPTAKE PERMEASE PROTEIN GGTD"/>
    <property type="match status" value="1"/>
</dbReference>
<feature type="transmembrane region" description="Helical" evidence="7">
    <location>
        <begin position="12"/>
        <end position="33"/>
    </location>
</feature>
<keyword evidence="3" id="KW-1003">Cell membrane</keyword>
<dbReference type="PROSITE" id="PS50928">
    <property type="entry name" value="ABC_TM1"/>
    <property type="match status" value="1"/>
</dbReference>